<dbReference type="InterPro" id="IPR006145">
    <property type="entry name" value="PsdUridine_synth_RsuA/RluA"/>
</dbReference>
<dbReference type="SMART" id="SM00363">
    <property type="entry name" value="S4"/>
    <property type="match status" value="1"/>
</dbReference>
<dbReference type="GO" id="GO:0005829">
    <property type="term" value="C:cytosol"/>
    <property type="evidence" value="ECO:0007669"/>
    <property type="project" value="UniProtKB-ARBA"/>
</dbReference>
<dbReference type="EMBL" id="FOSC01000002">
    <property type="protein sequence ID" value="SFJ35091.1"/>
    <property type="molecule type" value="Genomic_DNA"/>
</dbReference>
<evidence type="ECO:0000256" key="5">
    <source>
        <dbReference type="ARBA" id="ARBA00037590"/>
    </source>
</evidence>
<dbReference type="InterPro" id="IPR020094">
    <property type="entry name" value="TruA/RsuA/RluB/E/F_N"/>
</dbReference>
<dbReference type="NCBIfam" id="TIGR00093">
    <property type="entry name" value="pseudouridine synthase"/>
    <property type="match status" value="1"/>
</dbReference>
<dbReference type="InterPro" id="IPR036986">
    <property type="entry name" value="S4_RNA-bd_sf"/>
</dbReference>
<dbReference type="Gene3D" id="3.30.70.1560">
    <property type="entry name" value="Alpha-L RNA-binding motif"/>
    <property type="match status" value="1"/>
</dbReference>
<dbReference type="PANTHER" id="PTHR47683">
    <property type="entry name" value="PSEUDOURIDINE SYNTHASE FAMILY PROTEIN-RELATED"/>
    <property type="match status" value="1"/>
</dbReference>
<proteinExistence type="inferred from homology"/>
<dbReference type="SUPFAM" id="SSF55120">
    <property type="entry name" value="Pseudouridine synthase"/>
    <property type="match status" value="1"/>
</dbReference>
<comment type="similarity">
    <text evidence="1 7">Belongs to the pseudouridine synthase RsuA family.</text>
</comment>
<dbReference type="RefSeq" id="WP_091701155.1">
    <property type="nucleotide sequence ID" value="NZ_BMYN01000002.1"/>
</dbReference>
<dbReference type="Pfam" id="PF01479">
    <property type="entry name" value="S4"/>
    <property type="match status" value="1"/>
</dbReference>
<dbReference type="InterPro" id="IPR000748">
    <property type="entry name" value="PsdUridine_synth_RsuA/RluB/E/F"/>
</dbReference>
<evidence type="ECO:0000256" key="4">
    <source>
        <dbReference type="ARBA" id="ARBA00036749"/>
    </source>
</evidence>
<dbReference type="AlphaFoldDB" id="A0A1I3QPA8"/>
<evidence type="ECO:0000313" key="9">
    <source>
        <dbReference type="EMBL" id="SFJ35091.1"/>
    </source>
</evidence>
<evidence type="ECO:0000256" key="2">
    <source>
        <dbReference type="ARBA" id="ARBA00022884"/>
    </source>
</evidence>
<dbReference type="PROSITE" id="PS01149">
    <property type="entry name" value="PSI_RSU"/>
    <property type="match status" value="1"/>
</dbReference>
<feature type="domain" description="RNA-binding S4" evidence="8">
    <location>
        <begin position="1"/>
        <end position="60"/>
    </location>
</feature>
<keyword evidence="10" id="KW-1185">Reference proteome</keyword>
<evidence type="ECO:0000259" key="8">
    <source>
        <dbReference type="SMART" id="SM00363"/>
    </source>
</evidence>
<comment type="function">
    <text evidence="5">Responsible for synthesis of pseudouridine from uracil-516 in 16S ribosomal RNA.</text>
</comment>
<dbReference type="GO" id="GO:0000455">
    <property type="term" value="P:enzyme-directed rRNA pseudouridine synthesis"/>
    <property type="evidence" value="ECO:0007669"/>
    <property type="project" value="UniProtKB-ARBA"/>
</dbReference>
<evidence type="ECO:0000313" key="10">
    <source>
        <dbReference type="Proteomes" id="UP000199445"/>
    </source>
</evidence>
<organism evidence="9 10">
    <name type="scientific">Marinobacter persicus</name>
    <dbReference type="NCBI Taxonomy" id="930118"/>
    <lineage>
        <taxon>Bacteria</taxon>
        <taxon>Pseudomonadati</taxon>
        <taxon>Pseudomonadota</taxon>
        <taxon>Gammaproteobacteria</taxon>
        <taxon>Pseudomonadales</taxon>
        <taxon>Marinobacteraceae</taxon>
        <taxon>Marinobacter</taxon>
    </lineage>
</organism>
<dbReference type="InterPro" id="IPR050343">
    <property type="entry name" value="RsuA_PseudoU_synthase"/>
</dbReference>
<dbReference type="EC" id="5.4.99.-" evidence="7"/>
<evidence type="ECO:0000256" key="1">
    <source>
        <dbReference type="ARBA" id="ARBA00008348"/>
    </source>
</evidence>
<dbReference type="InterPro" id="IPR020103">
    <property type="entry name" value="PsdUridine_synth_cat_dom_sf"/>
</dbReference>
<dbReference type="InterPro" id="IPR002942">
    <property type="entry name" value="S4_RNA-bd"/>
</dbReference>
<evidence type="ECO:0000256" key="6">
    <source>
        <dbReference type="PROSITE-ProRule" id="PRU00182"/>
    </source>
</evidence>
<dbReference type="Proteomes" id="UP000199445">
    <property type="component" value="Unassembled WGS sequence"/>
</dbReference>
<gene>
    <name evidence="9" type="ORF">SAMN05216429_10267</name>
</gene>
<dbReference type="GO" id="GO:0160136">
    <property type="term" value="F:16S rRNA pseudouridine(516) synthase activity"/>
    <property type="evidence" value="ECO:0007669"/>
    <property type="project" value="UniProtKB-EC"/>
</dbReference>
<dbReference type="PROSITE" id="PS50889">
    <property type="entry name" value="S4"/>
    <property type="match status" value="1"/>
</dbReference>
<dbReference type="Pfam" id="PF00849">
    <property type="entry name" value="PseudoU_synth_2"/>
    <property type="match status" value="1"/>
</dbReference>
<dbReference type="GO" id="GO:0003723">
    <property type="term" value="F:RNA binding"/>
    <property type="evidence" value="ECO:0007669"/>
    <property type="project" value="UniProtKB-KW"/>
</dbReference>
<dbReference type="OrthoDB" id="9807213at2"/>
<dbReference type="Gene3D" id="3.30.70.580">
    <property type="entry name" value="Pseudouridine synthase I, catalytic domain, N-terminal subdomain"/>
    <property type="match status" value="1"/>
</dbReference>
<dbReference type="InterPro" id="IPR018496">
    <property type="entry name" value="PsdUridine_synth_RsuA/RluB_CS"/>
</dbReference>
<reference evidence="9 10" key="1">
    <citation type="submission" date="2016-10" db="EMBL/GenBank/DDBJ databases">
        <authorList>
            <person name="de Groot N.N."/>
        </authorList>
    </citation>
    <scope>NUCLEOTIDE SEQUENCE [LARGE SCALE GENOMIC DNA]</scope>
    <source>
        <strain evidence="9 10">IBRC-M 10445</strain>
    </source>
</reference>
<evidence type="ECO:0000256" key="7">
    <source>
        <dbReference type="RuleBase" id="RU003887"/>
    </source>
</evidence>
<name>A0A1I3QPA8_9GAMM</name>
<evidence type="ECO:0000256" key="3">
    <source>
        <dbReference type="ARBA" id="ARBA00023235"/>
    </source>
</evidence>
<sequence length="232" mass="25637">MRLDQYLANSTGLSRKDAKRAIGTGRVRVNGEPCKQAKQQVSENDDVWLDGKPVILPGEHYLMMHKPAGVISATTDSDQPTALDLLPTDLAARVHIAGRLDKDTTGLLLLTSDGQWSHRITSPRHRCPKTYRVTLAESLTDTARAQLEQGVLLKGENSPTHPAEVAAISDKQIDLTIHEGRYHQVKRMLAAVGNRVVALHRHRIGPLALDDALQPGEYRELTEREAKTLVKD</sequence>
<keyword evidence="2 6" id="KW-0694">RNA-binding</keyword>
<comment type="catalytic activity">
    <reaction evidence="4">
        <text>uridine(516) in 16S rRNA = pseudouridine(516) in 16S rRNA</text>
        <dbReference type="Rhea" id="RHEA:38867"/>
        <dbReference type="Rhea" id="RHEA-COMP:10089"/>
        <dbReference type="Rhea" id="RHEA-COMP:10090"/>
        <dbReference type="ChEBI" id="CHEBI:65314"/>
        <dbReference type="ChEBI" id="CHEBI:65315"/>
        <dbReference type="EC" id="5.4.99.19"/>
    </reaction>
</comment>
<protein>
    <recommendedName>
        <fullName evidence="7">Pseudouridine synthase</fullName>
        <ecNumber evidence="7">5.4.99.-</ecNumber>
    </recommendedName>
</protein>
<keyword evidence="3 7" id="KW-0413">Isomerase</keyword>
<dbReference type="CDD" id="cd02553">
    <property type="entry name" value="PseudoU_synth_RsuA"/>
    <property type="match status" value="1"/>
</dbReference>
<accession>A0A1I3QPA8</accession>
<dbReference type="Gene3D" id="3.10.290.10">
    <property type="entry name" value="RNA-binding S4 domain"/>
    <property type="match status" value="1"/>
</dbReference>
<dbReference type="CDD" id="cd00165">
    <property type="entry name" value="S4"/>
    <property type="match status" value="1"/>
</dbReference>
<dbReference type="FunFam" id="3.30.70.1560:FF:000001">
    <property type="entry name" value="Pseudouridine synthase"/>
    <property type="match status" value="1"/>
</dbReference>
<dbReference type="SUPFAM" id="SSF55174">
    <property type="entry name" value="Alpha-L RNA-binding motif"/>
    <property type="match status" value="1"/>
</dbReference>
<dbReference type="InterPro" id="IPR042092">
    <property type="entry name" value="PsdUridine_s_RsuA/RluB/E/F_cat"/>
</dbReference>
<dbReference type="PANTHER" id="PTHR47683:SF4">
    <property type="entry name" value="PSEUDOURIDINE SYNTHASE"/>
    <property type="match status" value="1"/>
</dbReference>